<feature type="signal peptide" evidence="1">
    <location>
        <begin position="1"/>
        <end position="26"/>
    </location>
</feature>
<accession>A0A1H5RT38</accession>
<dbReference type="Proteomes" id="UP000236753">
    <property type="component" value="Unassembled WGS sequence"/>
</dbReference>
<sequence>MYRFILNSHPKLLGFVLIMLTATAIAEETICSSSLGVTTVDNLLVPSNTNCSLDSTRVLGTIKIENNATLVAQRIVVIGNIQADNSQQINILDNSRIGGSVQLKQGGGSVISDSIIDGDIQFESNASPFKALRNQVGGSVQVFQNTASIEIQQNKIKGNLQCKENAPAPTGGGNVVGGNKEDQCSQLTGVVVEKDGCVRTGSLVDDNFRLHIPRVTVISQDGNVNEYWASLRFAPELSQNGNIVFELDNPLQNLGVCD</sequence>
<dbReference type="InterPro" id="IPR012332">
    <property type="entry name" value="Autotransporter_pectin_lyase_C"/>
</dbReference>
<evidence type="ECO:0000313" key="2">
    <source>
        <dbReference type="EMBL" id="SEF41526.1"/>
    </source>
</evidence>
<name>A0A1H5RT38_9PROT</name>
<gene>
    <name evidence="2" type="ORF">SAMN05216334_101224</name>
</gene>
<dbReference type="EMBL" id="FNUX01000001">
    <property type="protein sequence ID" value="SEF41526.1"/>
    <property type="molecule type" value="Genomic_DNA"/>
</dbReference>
<evidence type="ECO:0008006" key="4">
    <source>
        <dbReference type="Google" id="ProtNLM"/>
    </source>
</evidence>
<dbReference type="RefSeq" id="WP_181023717.1">
    <property type="nucleotide sequence ID" value="NZ_FNUX01000001.1"/>
</dbReference>
<evidence type="ECO:0000313" key="3">
    <source>
        <dbReference type="Proteomes" id="UP000236753"/>
    </source>
</evidence>
<organism evidence="2 3">
    <name type="scientific">Nitrosomonas ureae</name>
    <dbReference type="NCBI Taxonomy" id="44577"/>
    <lineage>
        <taxon>Bacteria</taxon>
        <taxon>Pseudomonadati</taxon>
        <taxon>Pseudomonadota</taxon>
        <taxon>Betaproteobacteria</taxon>
        <taxon>Nitrosomonadales</taxon>
        <taxon>Nitrosomonadaceae</taxon>
        <taxon>Nitrosomonas</taxon>
    </lineage>
</organism>
<keyword evidence="1" id="KW-0732">Signal</keyword>
<evidence type="ECO:0000256" key="1">
    <source>
        <dbReference type="SAM" id="SignalP"/>
    </source>
</evidence>
<proteinExistence type="predicted"/>
<dbReference type="Gene3D" id="2.160.20.20">
    <property type="match status" value="1"/>
</dbReference>
<protein>
    <recommendedName>
        <fullName evidence="4">Polymer-forming protein</fullName>
    </recommendedName>
</protein>
<feature type="chain" id="PRO_5009283381" description="Polymer-forming protein" evidence="1">
    <location>
        <begin position="27"/>
        <end position="258"/>
    </location>
</feature>
<dbReference type="AlphaFoldDB" id="A0A1H5RT38"/>
<reference evidence="2 3" key="1">
    <citation type="submission" date="2016-10" db="EMBL/GenBank/DDBJ databases">
        <authorList>
            <person name="de Groot N.N."/>
        </authorList>
    </citation>
    <scope>NUCLEOTIDE SEQUENCE [LARGE SCALE GENOMIC DNA]</scope>
    <source>
        <strain evidence="2 3">Nm13</strain>
    </source>
</reference>